<evidence type="ECO:0000313" key="2">
    <source>
        <dbReference type="Proteomes" id="UP001500034"/>
    </source>
</evidence>
<dbReference type="EMBL" id="BAABCQ010000021">
    <property type="protein sequence ID" value="GAA3964777.1"/>
    <property type="molecule type" value="Genomic_DNA"/>
</dbReference>
<dbReference type="Proteomes" id="UP001500034">
    <property type="component" value="Unassembled WGS sequence"/>
</dbReference>
<gene>
    <name evidence="1" type="ORF">GCM10022384_15800</name>
</gene>
<comment type="caution">
    <text evidence="1">The sequence shown here is derived from an EMBL/GenBank/DDBJ whole genome shotgun (WGS) entry which is preliminary data.</text>
</comment>
<organism evidence="1 2">
    <name type="scientific">Streptomyces marokkonensis</name>
    <dbReference type="NCBI Taxonomy" id="324855"/>
    <lineage>
        <taxon>Bacteria</taxon>
        <taxon>Bacillati</taxon>
        <taxon>Actinomycetota</taxon>
        <taxon>Actinomycetes</taxon>
        <taxon>Kitasatosporales</taxon>
        <taxon>Streptomycetaceae</taxon>
        <taxon>Streptomyces</taxon>
    </lineage>
</organism>
<accession>A0ABP7PGH0</accession>
<name>A0ABP7PGH0_9ACTN</name>
<protein>
    <submittedName>
        <fullName evidence="1">Uncharacterized protein</fullName>
    </submittedName>
</protein>
<evidence type="ECO:0000313" key="1">
    <source>
        <dbReference type="EMBL" id="GAA3964777.1"/>
    </source>
</evidence>
<sequence>MGESWNTRQRAFRVVRPRTEARLSSLGARPPGGVHSVQEMTAAHAPFVEPGRTVMRTVTVPHSRLNTAPYTYRAAFHGRPPAPAGRA</sequence>
<reference evidence="2" key="1">
    <citation type="journal article" date="2019" name="Int. J. Syst. Evol. Microbiol.">
        <title>The Global Catalogue of Microorganisms (GCM) 10K type strain sequencing project: providing services to taxonomists for standard genome sequencing and annotation.</title>
        <authorList>
            <consortium name="The Broad Institute Genomics Platform"/>
            <consortium name="The Broad Institute Genome Sequencing Center for Infectious Disease"/>
            <person name="Wu L."/>
            <person name="Ma J."/>
        </authorList>
    </citation>
    <scope>NUCLEOTIDE SEQUENCE [LARGE SCALE GENOMIC DNA]</scope>
    <source>
        <strain evidence="2">JCM 17027</strain>
    </source>
</reference>
<keyword evidence="2" id="KW-1185">Reference proteome</keyword>
<proteinExistence type="predicted"/>